<organism evidence="1 2">
    <name type="scientific">Caligus rogercresseyi</name>
    <name type="common">Sea louse</name>
    <dbReference type="NCBI Taxonomy" id="217165"/>
    <lineage>
        <taxon>Eukaryota</taxon>
        <taxon>Metazoa</taxon>
        <taxon>Ecdysozoa</taxon>
        <taxon>Arthropoda</taxon>
        <taxon>Crustacea</taxon>
        <taxon>Multicrustacea</taxon>
        <taxon>Hexanauplia</taxon>
        <taxon>Copepoda</taxon>
        <taxon>Siphonostomatoida</taxon>
        <taxon>Caligidae</taxon>
        <taxon>Caligus</taxon>
    </lineage>
</organism>
<name>A0A7T8HLC3_CALRO</name>
<accession>A0A7T8HLC3</accession>
<protein>
    <submittedName>
        <fullName evidence="1">Bloom syndrome protein -like protein</fullName>
    </submittedName>
</protein>
<evidence type="ECO:0000313" key="2">
    <source>
        <dbReference type="Proteomes" id="UP000595437"/>
    </source>
</evidence>
<gene>
    <name evidence="1" type="ORF">FKW44_004019</name>
</gene>
<dbReference type="OrthoDB" id="10261556at2759"/>
<feature type="non-terminal residue" evidence="1">
    <location>
        <position position="1"/>
    </location>
</feature>
<feature type="non-terminal residue" evidence="1">
    <location>
        <position position="77"/>
    </location>
</feature>
<evidence type="ECO:0000313" key="1">
    <source>
        <dbReference type="EMBL" id="QQP52025.1"/>
    </source>
</evidence>
<dbReference type="Proteomes" id="UP000595437">
    <property type="component" value="Chromosome 3"/>
</dbReference>
<dbReference type="AlphaFoldDB" id="A0A7T8HLC3"/>
<sequence>HLCPYAHGGGKEFLPSVTNRVLSLLASIIYDKLTKLDGLGIPADHIIGEDYGRKLKISEKLCLLTPQITLFYMIPEK</sequence>
<proteinExistence type="predicted"/>
<reference evidence="2" key="1">
    <citation type="submission" date="2021-01" db="EMBL/GenBank/DDBJ databases">
        <title>Caligus Genome Assembly.</title>
        <authorList>
            <person name="Gallardo-Escarate C."/>
        </authorList>
    </citation>
    <scope>NUCLEOTIDE SEQUENCE [LARGE SCALE GENOMIC DNA]</scope>
</reference>
<dbReference type="EMBL" id="CP045892">
    <property type="protein sequence ID" value="QQP52025.1"/>
    <property type="molecule type" value="Genomic_DNA"/>
</dbReference>
<keyword evidence="2" id="KW-1185">Reference proteome</keyword>